<dbReference type="AlphaFoldDB" id="D4E8W8"/>
<feature type="signal peptide" evidence="1">
    <location>
        <begin position="1"/>
        <end position="31"/>
    </location>
</feature>
<evidence type="ECO:0000256" key="1">
    <source>
        <dbReference type="SAM" id="SignalP"/>
    </source>
</evidence>
<evidence type="ECO:0000313" key="2">
    <source>
        <dbReference type="EMBL" id="EFE93734.1"/>
    </source>
</evidence>
<organism evidence="2 3">
    <name type="scientific">Serratia odorifera DSM 4582</name>
    <dbReference type="NCBI Taxonomy" id="667129"/>
    <lineage>
        <taxon>Bacteria</taxon>
        <taxon>Pseudomonadati</taxon>
        <taxon>Pseudomonadota</taxon>
        <taxon>Gammaproteobacteria</taxon>
        <taxon>Enterobacterales</taxon>
        <taxon>Yersiniaceae</taxon>
        <taxon>Serratia</taxon>
    </lineage>
</organism>
<dbReference type="HOGENOM" id="CLU_1843739_0_0_6"/>
<dbReference type="Proteomes" id="UP000005723">
    <property type="component" value="Unassembled WGS sequence"/>
</dbReference>
<protein>
    <submittedName>
        <fullName evidence="2">Uncharacterized protein</fullName>
    </submittedName>
</protein>
<sequence length="139" mass="15478">MRGITMFRCRIAVLGAVLLLAQSLISPTVQAQDAIAPFHLDSACDFTAASIRLIEPQQASPDLRLLEITLTAEAGKRLTAFTRQHVKQQMALYINQQWINTVMIQQPLDTADLRIALDDAKAEKLFPSLLHGHCRQTMP</sequence>
<evidence type="ECO:0000313" key="3">
    <source>
        <dbReference type="Proteomes" id="UP000005723"/>
    </source>
</evidence>
<proteinExistence type="predicted"/>
<accession>D4E8W8</accession>
<gene>
    <name evidence="2" type="ORF">HMPREF0758_4618</name>
</gene>
<dbReference type="Gene3D" id="3.30.1360.200">
    <property type="match status" value="1"/>
</dbReference>
<keyword evidence="1" id="KW-0732">Signal</keyword>
<dbReference type="EMBL" id="ADBY01000058">
    <property type="protein sequence ID" value="EFE93734.1"/>
    <property type="molecule type" value="Genomic_DNA"/>
</dbReference>
<comment type="caution">
    <text evidence="2">The sequence shown here is derived from an EMBL/GenBank/DDBJ whole genome shotgun (WGS) entry which is preliminary data.</text>
</comment>
<dbReference type="STRING" id="667129.HMPREF0758_4618"/>
<keyword evidence="3" id="KW-1185">Reference proteome</keyword>
<feature type="chain" id="PRO_5003056061" evidence="1">
    <location>
        <begin position="32"/>
        <end position="139"/>
    </location>
</feature>
<name>D4E8W8_SEROD</name>
<reference evidence="2 3" key="1">
    <citation type="submission" date="2010-01" db="EMBL/GenBank/DDBJ databases">
        <authorList>
            <person name="Muzny D."/>
            <person name="Qin X."/>
            <person name="Deng J."/>
            <person name="Jiang H."/>
            <person name="Liu Y."/>
            <person name="Qu J."/>
            <person name="Song X.-Z."/>
            <person name="Zhang L."/>
            <person name="Thornton R."/>
            <person name="Coyle M."/>
            <person name="Francisco L."/>
            <person name="Jackson L."/>
            <person name="Javaid M."/>
            <person name="Korchina V."/>
            <person name="Kovar C."/>
            <person name="Mata R."/>
            <person name="Mathew T."/>
            <person name="Ngo R."/>
            <person name="Nguyen L."/>
            <person name="Nguyen N."/>
            <person name="Okwuonu G."/>
            <person name="Ongeri F."/>
            <person name="Pham C."/>
            <person name="Simmons D."/>
            <person name="Wilczek-Boney K."/>
            <person name="Hale W."/>
            <person name="Jakkamsetti A."/>
            <person name="Pham P."/>
            <person name="Ruth R."/>
            <person name="San Lucas F."/>
            <person name="Warren J."/>
            <person name="Zhang J."/>
            <person name="Zhao Z."/>
            <person name="Zhou C."/>
            <person name="Zhu D."/>
            <person name="Lee S."/>
            <person name="Bess C."/>
            <person name="Blankenburg K."/>
            <person name="Forbes L."/>
            <person name="Fu Q."/>
            <person name="Gubbala S."/>
            <person name="Hirani K."/>
            <person name="Jayaseelan J.C."/>
            <person name="Lara F."/>
            <person name="Munidasa M."/>
            <person name="Palculict T."/>
            <person name="Patil S."/>
            <person name="Pu L.-L."/>
            <person name="Saada N."/>
            <person name="Tang L."/>
            <person name="Weissenberger G."/>
            <person name="Zhu Y."/>
            <person name="Hemphill L."/>
            <person name="Shang Y."/>
            <person name="Youmans B."/>
            <person name="Ayvaz T."/>
            <person name="Ross M."/>
            <person name="Santibanez J."/>
            <person name="Aqrawi P."/>
            <person name="Gross S."/>
            <person name="Joshi V."/>
            <person name="Fowler G."/>
            <person name="Nazareth L."/>
            <person name="Reid J."/>
            <person name="Worley K."/>
            <person name="Petrosino J."/>
            <person name="Highlander S."/>
            <person name="Gibbs R."/>
        </authorList>
    </citation>
    <scope>NUCLEOTIDE SEQUENCE [LARGE SCALE GENOMIC DNA]</scope>
    <source>
        <strain evidence="2 3">DSM 4582</strain>
    </source>
</reference>